<gene>
    <name evidence="2" type="ORF">Sjap_021181</name>
</gene>
<evidence type="ECO:0000256" key="1">
    <source>
        <dbReference type="SAM" id="MobiDB-lite"/>
    </source>
</evidence>
<accession>A0AAP0F4U5</accession>
<reference evidence="2 3" key="1">
    <citation type="submission" date="2024-01" db="EMBL/GenBank/DDBJ databases">
        <title>Genome assemblies of Stephania.</title>
        <authorList>
            <person name="Yang L."/>
        </authorList>
    </citation>
    <scope>NUCLEOTIDE SEQUENCE [LARGE SCALE GENOMIC DNA]</scope>
    <source>
        <strain evidence="2">QJT</strain>
        <tissue evidence="2">Leaf</tissue>
    </source>
</reference>
<keyword evidence="3" id="KW-1185">Reference proteome</keyword>
<dbReference type="Proteomes" id="UP001417504">
    <property type="component" value="Unassembled WGS sequence"/>
</dbReference>
<sequence>MLGLLSQELTVGPPPWTKRRSLIIEAWRSADFMAATLYFTTTVLPSNFWNQYDEPLQDHRHQSNARYSDHHIRAHRRVDGPDWRTTGSAEPQASIHPQRDPFGSESRGGLHWVSEGRVFEDGGAVRAAAGGVGGVAAGGVGGAAAGGVGRVGDKYRIDVKMIVAIWYSKLRSEATNWFIDCIKRANAT</sequence>
<dbReference type="AlphaFoldDB" id="A0AAP0F4U5"/>
<name>A0AAP0F4U5_9MAGN</name>
<dbReference type="EMBL" id="JBBNAE010000008">
    <property type="protein sequence ID" value="KAK9103927.1"/>
    <property type="molecule type" value="Genomic_DNA"/>
</dbReference>
<feature type="region of interest" description="Disordered" evidence="1">
    <location>
        <begin position="78"/>
        <end position="107"/>
    </location>
</feature>
<protein>
    <submittedName>
        <fullName evidence="2">Uncharacterized protein</fullName>
    </submittedName>
</protein>
<organism evidence="2 3">
    <name type="scientific">Stephania japonica</name>
    <dbReference type="NCBI Taxonomy" id="461633"/>
    <lineage>
        <taxon>Eukaryota</taxon>
        <taxon>Viridiplantae</taxon>
        <taxon>Streptophyta</taxon>
        <taxon>Embryophyta</taxon>
        <taxon>Tracheophyta</taxon>
        <taxon>Spermatophyta</taxon>
        <taxon>Magnoliopsida</taxon>
        <taxon>Ranunculales</taxon>
        <taxon>Menispermaceae</taxon>
        <taxon>Menispermoideae</taxon>
        <taxon>Cissampelideae</taxon>
        <taxon>Stephania</taxon>
    </lineage>
</organism>
<proteinExistence type="predicted"/>
<evidence type="ECO:0000313" key="2">
    <source>
        <dbReference type="EMBL" id="KAK9103927.1"/>
    </source>
</evidence>
<comment type="caution">
    <text evidence="2">The sequence shown here is derived from an EMBL/GenBank/DDBJ whole genome shotgun (WGS) entry which is preliminary data.</text>
</comment>
<evidence type="ECO:0000313" key="3">
    <source>
        <dbReference type="Proteomes" id="UP001417504"/>
    </source>
</evidence>